<dbReference type="EMBL" id="CP017244">
    <property type="protein sequence ID" value="APO78590.1"/>
    <property type="molecule type" value="Genomic_DNA"/>
</dbReference>
<dbReference type="Proteomes" id="UP000185109">
    <property type="component" value="Plasmid pRsp8C3c"/>
</dbReference>
<accession>A0A1L5PEV7</accession>
<reference evidence="1 2" key="1">
    <citation type="submission" date="2016-09" db="EMBL/GenBank/DDBJ databases">
        <title>The complete genome sequences of Rhizobium gallicum, symbiovars gallicum and phaseoli, symbionts associated to common bean (Phaseolus vulgaris).</title>
        <authorList>
            <person name="Bustos P."/>
            <person name="Santamaria R.I."/>
            <person name="Perez-Carrascal O.M."/>
            <person name="Juarez S."/>
            <person name="Lozano L."/>
            <person name="Martinez-Flores I."/>
            <person name="Martinez-Romero E."/>
            <person name="Cevallos M."/>
            <person name="Romero D."/>
            <person name="Davila G."/>
            <person name="Gonzalez V."/>
        </authorList>
    </citation>
    <scope>NUCLEOTIDE SEQUENCE [LARGE SCALE GENOMIC DNA]</scope>
    <source>
        <strain evidence="1 2">8C-3</strain>
        <plasmid evidence="2">Plasmid prsp8c3c</plasmid>
    </source>
</reference>
<evidence type="ECO:0000313" key="2">
    <source>
        <dbReference type="Proteomes" id="UP000185109"/>
    </source>
</evidence>
<proteinExistence type="predicted"/>
<name>A0A1L5PEV7_RHIET</name>
<organism evidence="1 2">
    <name type="scientific">Rhizobium etli 8C-3</name>
    <dbReference type="NCBI Taxonomy" id="538025"/>
    <lineage>
        <taxon>Bacteria</taxon>
        <taxon>Pseudomonadati</taxon>
        <taxon>Pseudomonadota</taxon>
        <taxon>Alphaproteobacteria</taxon>
        <taxon>Hyphomicrobiales</taxon>
        <taxon>Rhizobiaceae</taxon>
        <taxon>Rhizobium/Agrobacterium group</taxon>
        <taxon>Rhizobium</taxon>
    </lineage>
</organism>
<keyword evidence="1" id="KW-0614">Plasmid</keyword>
<protein>
    <submittedName>
        <fullName evidence="1">Uncharacterized protein</fullName>
    </submittedName>
</protein>
<sequence length="83" mass="9403">MEVKMVQTIINRSEVPLDARDLEMCQSVFDEVRSEAKIAKVSDEAERIAAITIELYRQGVRSPHHLKVMVEAARGLIAPRKVE</sequence>
<dbReference type="AlphaFoldDB" id="A0A1L5PEV7"/>
<evidence type="ECO:0000313" key="1">
    <source>
        <dbReference type="EMBL" id="APO78590.1"/>
    </source>
</evidence>
<geneLocation type="plasmid" evidence="2">
    <name>prsp8c3c</name>
</geneLocation>
<gene>
    <name evidence="1" type="ORF">AM571_PC00853</name>
</gene>